<comment type="subunit">
    <text evidence="9">Component of the Mediator complex.</text>
</comment>
<dbReference type="Gene3D" id="1.20.58.1710">
    <property type="match status" value="1"/>
</dbReference>
<evidence type="ECO:0000256" key="7">
    <source>
        <dbReference type="ARBA" id="ARBA00023242"/>
    </source>
</evidence>
<dbReference type="PANTHER" id="PTHR13074:SF9">
    <property type="entry name" value="MEDIATOR OF RNA POLYMERASE II TRANSCRIPTION SUBUNIT 8"/>
    <property type="match status" value="1"/>
</dbReference>
<dbReference type="VEuPathDB" id="FungiDB:SCODWIG_01880"/>
<dbReference type="GO" id="GO:0016592">
    <property type="term" value="C:mediator complex"/>
    <property type="evidence" value="ECO:0007669"/>
    <property type="project" value="InterPro"/>
</dbReference>
<comment type="subcellular location">
    <subcellularLocation>
        <location evidence="1 9">Nucleus</location>
    </subcellularLocation>
</comment>
<evidence type="ECO:0000256" key="8">
    <source>
        <dbReference type="ARBA" id="ARBA00031261"/>
    </source>
</evidence>
<gene>
    <name evidence="9" type="primary">MED8</name>
    <name evidence="10" type="ORF">SCODWIG_01880</name>
</gene>
<evidence type="ECO:0000256" key="4">
    <source>
        <dbReference type="ARBA" id="ARBA00023015"/>
    </source>
</evidence>
<evidence type="ECO:0000313" key="11">
    <source>
        <dbReference type="Proteomes" id="UP000262825"/>
    </source>
</evidence>
<evidence type="ECO:0000256" key="2">
    <source>
        <dbReference type="ARBA" id="ARBA00005716"/>
    </source>
</evidence>
<dbReference type="GO" id="GO:0006357">
    <property type="term" value="P:regulation of transcription by RNA polymerase II"/>
    <property type="evidence" value="ECO:0007669"/>
    <property type="project" value="InterPro"/>
</dbReference>
<reference evidence="11" key="1">
    <citation type="submission" date="2018-06" db="EMBL/GenBank/DDBJ databases">
        <authorList>
            <person name="Guldener U."/>
        </authorList>
    </citation>
    <scope>NUCLEOTIDE SEQUENCE [LARGE SCALE GENOMIC DNA]</scope>
    <source>
        <strain evidence="11">UTAD17</strain>
    </source>
</reference>
<dbReference type="GO" id="GO:0000978">
    <property type="term" value="F:RNA polymerase II cis-regulatory region sequence-specific DNA binding"/>
    <property type="evidence" value="ECO:0007669"/>
    <property type="project" value="TreeGrafter"/>
</dbReference>
<organism evidence="10 11">
    <name type="scientific">Saccharomycodes ludwigii</name>
    <dbReference type="NCBI Taxonomy" id="36035"/>
    <lineage>
        <taxon>Eukaryota</taxon>
        <taxon>Fungi</taxon>
        <taxon>Dikarya</taxon>
        <taxon>Ascomycota</taxon>
        <taxon>Saccharomycotina</taxon>
        <taxon>Saccharomycetes</taxon>
        <taxon>Saccharomycodales</taxon>
        <taxon>Saccharomycodaceae</taxon>
        <taxon>Saccharomycodes</taxon>
    </lineage>
</organism>
<evidence type="ECO:0000256" key="1">
    <source>
        <dbReference type="ARBA" id="ARBA00004123"/>
    </source>
</evidence>
<keyword evidence="6 9" id="KW-0804">Transcription</keyword>
<evidence type="ECO:0000256" key="3">
    <source>
        <dbReference type="ARBA" id="ARBA00020637"/>
    </source>
</evidence>
<comment type="similarity">
    <text evidence="2 9">Belongs to the Mediator complex subunit 8 family.</text>
</comment>
<accession>A0A376B6B9</accession>
<name>A0A376B6B9_9ASCO</name>
<keyword evidence="7 9" id="KW-0539">Nucleus</keyword>
<dbReference type="AlphaFoldDB" id="A0A376B6B9"/>
<evidence type="ECO:0000256" key="5">
    <source>
        <dbReference type="ARBA" id="ARBA00023159"/>
    </source>
</evidence>
<dbReference type="PANTHER" id="PTHR13074">
    <property type="entry name" value="MEDIATOR OF RNA POLYMERASE II TRANSCRIPTION SUBUNIT 8"/>
    <property type="match status" value="1"/>
</dbReference>
<keyword evidence="5 9" id="KW-0010">Activator</keyword>
<dbReference type="EMBL" id="UFAJ01000275">
    <property type="protein sequence ID" value="SSD60119.1"/>
    <property type="molecule type" value="Genomic_DNA"/>
</dbReference>
<sequence length="214" mass="24632">MAMNSEQFAGDYDYSDVPSQELDAIRIKIAQVTVSLTKVRDDINKPLTVQQWHSLNAKLTLLLTQLNSLTKILKHYEYILDSAIIYPLPNFPTTAHEGLLTTLLRKKKVPEVDEWINDARRNASNSCTRTDLEKDRELSKWYLSVLHEQRSKIISNKNDDNITESFEQKVNEPVIKNIKPKQPFNPNDVLKFIYAGTVMISKDSMKNIEPSKNI</sequence>
<dbReference type="Gene3D" id="6.10.250.2610">
    <property type="match status" value="1"/>
</dbReference>
<dbReference type="GO" id="GO:0003712">
    <property type="term" value="F:transcription coregulator activity"/>
    <property type="evidence" value="ECO:0007669"/>
    <property type="project" value="InterPro"/>
</dbReference>
<dbReference type="Pfam" id="PF10232">
    <property type="entry name" value="Med8"/>
    <property type="match status" value="1"/>
</dbReference>
<proteinExistence type="inferred from homology"/>
<dbReference type="Proteomes" id="UP000262825">
    <property type="component" value="Unassembled WGS sequence"/>
</dbReference>
<keyword evidence="4 9" id="KW-0805">Transcription regulation</keyword>
<evidence type="ECO:0000256" key="6">
    <source>
        <dbReference type="ARBA" id="ARBA00023163"/>
    </source>
</evidence>
<keyword evidence="11" id="KW-1185">Reference proteome</keyword>
<evidence type="ECO:0000256" key="9">
    <source>
        <dbReference type="RuleBase" id="RU364144"/>
    </source>
</evidence>
<dbReference type="InterPro" id="IPR019364">
    <property type="entry name" value="Mediatior_Med8_fun/met"/>
</dbReference>
<protein>
    <recommendedName>
        <fullName evidence="3 9">Mediator of RNA polymerase II transcription subunit 8</fullName>
    </recommendedName>
    <alternativeName>
        <fullName evidence="8 9">Mediator complex subunit 8</fullName>
    </alternativeName>
</protein>
<dbReference type="GO" id="GO:0070847">
    <property type="term" value="C:core mediator complex"/>
    <property type="evidence" value="ECO:0007669"/>
    <property type="project" value="TreeGrafter"/>
</dbReference>
<comment type="function">
    <text evidence="9">Component of the Mediator complex, a coactivator involved in the regulated transcription of nearly all RNA polymerase II-dependent genes. Mediator functions as a bridge to convey information from gene-specific regulatory proteins to the basal RNA polymerase II transcription machinery. Mediator is recruited to promoters by direct interactions with regulatory proteins and serves as a scaffold for the assembly of a functional preinitiation complex with RNA polymerase II and the general transcription factors.</text>
</comment>
<evidence type="ECO:0000313" key="10">
    <source>
        <dbReference type="EMBL" id="SSD60119.1"/>
    </source>
</evidence>